<dbReference type="AlphaFoldDB" id="A0A9P4U3F1"/>
<dbReference type="Proteomes" id="UP000800235">
    <property type="component" value="Unassembled WGS sequence"/>
</dbReference>
<reference evidence="1" key="1">
    <citation type="journal article" date="2020" name="Stud. Mycol.">
        <title>101 Dothideomycetes genomes: a test case for predicting lifestyles and emergence of pathogens.</title>
        <authorList>
            <person name="Haridas S."/>
            <person name="Albert R."/>
            <person name="Binder M."/>
            <person name="Bloem J."/>
            <person name="Labutti K."/>
            <person name="Salamov A."/>
            <person name="Andreopoulos B."/>
            <person name="Baker S."/>
            <person name="Barry K."/>
            <person name="Bills G."/>
            <person name="Bluhm B."/>
            <person name="Cannon C."/>
            <person name="Castanera R."/>
            <person name="Culley D."/>
            <person name="Daum C."/>
            <person name="Ezra D."/>
            <person name="Gonzalez J."/>
            <person name="Henrissat B."/>
            <person name="Kuo A."/>
            <person name="Liang C."/>
            <person name="Lipzen A."/>
            <person name="Lutzoni F."/>
            <person name="Magnuson J."/>
            <person name="Mondo S."/>
            <person name="Nolan M."/>
            <person name="Ohm R."/>
            <person name="Pangilinan J."/>
            <person name="Park H.-J."/>
            <person name="Ramirez L."/>
            <person name="Alfaro M."/>
            <person name="Sun H."/>
            <person name="Tritt A."/>
            <person name="Yoshinaga Y."/>
            <person name="Zwiers L.-H."/>
            <person name="Turgeon B."/>
            <person name="Goodwin S."/>
            <person name="Spatafora J."/>
            <person name="Crous P."/>
            <person name="Grigoriev I."/>
        </authorList>
    </citation>
    <scope>NUCLEOTIDE SEQUENCE</scope>
    <source>
        <strain evidence="1">CBS 130266</strain>
    </source>
</reference>
<gene>
    <name evidence="1" type="ORF">EJ08DRAFT_577382</name>
</gene>
<dbReference type="CDD" id="cd24163">
    <property type="entry name" value="RWDD2_C"/>
    <property type="match status" value="1"/>
</dbReference>
<name>A0A9P4U3F1_9PEZI</name>
<dbReference type="InterPro" id="IPR059181">
    <property type="entry name" value="RWDD2A-B_C"/>
</dbReference>
<protein>
    <submittedName>
        <fullName evidence="1">Uncharacterized protein</fullName>
    </submittedName>
</protein>
<accession>A0A9P4U3F1</accession>
<sequence>MPLKHGGQLFNALVRTHHITSRKKVAHLKRAANTHSCYVLLRSGGCPGIMYCEGDELGVKQWIAFVQSLRYKDYQLAARPALVQSKIVPDYDYGKIFEVATVKEFSARMSERGVLEWWRSGMGYTHDEDDNRF</sequence>
<comment type="caution">
    <text evidence="1">The sequence shown here is derived from an EMBL/GenBank/DDBJ whole genome shotgun (WGS) entry which is preliminary data.</text>
</comment>
<proteinExistence type="predicted"/>
<dbReference type="EMBL" id="MU007009">
    <property type="protein sequence ID" value="KAF2436804.1"/>
    <property type="molecule type" value="Genomic_DNA"/>
</dbReference>
<evidence type="ECO:0000313" key="1">
    <source>
        <dbReference type="EMBL" id="KAF2436804.1"/>
    </source>
</evidence>
<organism evidence="1 2">
    <name type="scientific">Tothia fuscella</name>
    <dbReference type="NCBI Taxonomy" id="1048955"/>
    <lineage>
        <taxon>Eukaryota</taxon>
        <taxon>Fungi</taxon>
        <taxon>Dikarya</taxon>
        <taxon>Ascomycota</taxon>
        <taxon>Pezizomycotina</taxon>
        <taxon>Dothideomycetes</taxon>
        <taxon>Pleosporomycetidae</taxon>
        <taxon>Venturiales</taxon>
        <taxon>Cylindrosympodiaceae</taxon>
        <taxon>Tothia</taxon>
    </lineage>
</organism>
<dbReference type="OrthoDB" id="432412at2759"/>
<keyword evidence="2" id="KW-1185">Reference proteome</keyword>
<evidence type="ECO:0000313" key="2">
    <source>
        <dbReference type="Proteomes" id="UP000800235"/>
    </source>
</evidence>